<dbReference type="Proteomes" id="UP000325054">
    <property type="component" value="Unassembled WGS sequence"/>
</dbReference>
<sequence length="59" mass="6975">MKNFNLIKFLLILLIWGVYFYQVQPTVDDHKIVSFLIFLAIWSGLSIVIDKLEARFSKE</sequence>
<evidence type="ECO:0000313" key="3">
    <source>
        <dbReference type="Proteomes" id="UP000325054"/>
    </source>
</evidence>
<evidence type="ECO:0000256" key="1">
    <source>
        <dbReference type="SAM" id="Phobius"/>
    </source>
</evidence>
<dbReference type="AlphaFoldDB" id="A0A5D4TKU8"/>
<feature type="transmembrane region" description="Helical" evidence="1">
    <location>
        <begin position="30"/>
        <end position="49"/>
    </location>
</feature>
<keyword evidence="1" id="KW-0812">Transmembrane</keyword>
<keyword evidence="1" id="KW-0472">Membrane</keyword>
<reference evidence="2 3" key="1">
    <citation type="submission" date="2019-08" db="EMBL/GenBank/DDBJ databases">
        <title>Bacillus genomes from the desert of Cuatro Cienegas, Coahuila.</title>
        <authorList>
            <person name="Olmedo-Alvarez G."/>
        </authorList>
    </citation>
    <scope>NUCLEOTIDE SEQUENCE [LARGE SCALE GENOMIC DNA]</scope>
    <source>
        <strain evidence="2 3">CH451a_14T</strain>
    </source>
</reference>
<comment type="caution">
    <text evidence="2">The sequence shown here is derived from an EMBL/GenBank/DDBJ whole genome shotgun (WGS) entry which is preliminary data.</text>
</comment>
<name>A0A5D4TKU8_9BACI</name>
<organism evidence="2 3">
    <name type="scientific">Rossellomorea aquimaris</name>
    <dbReference type="NCBI Taxonomy" id="189382"/>
    <lineage>
        <taxon>Bacteria</taxon>
        <taxon>Bacillati</taxon>
        <taxon>Bacillota</taxon>
        <taxon>Bacilli</taxon>
        <taxon>Bacillales</taxon>
        <taxon>Bacillaceae</taxon>
        <taxon>Rossellomorea</taxon>
    </lineage>
</organism>
<accession>A0A5D4TKU8</accession>
<feature type="transmembrane region" description="Helical" evidence="1">
    <location>
        <begin position="7"/>
        <end position="24"/>
    </location>
</feature>
<gene>
    <name evidence="2" type="ORF">FZC80_18055</name>
</gene>
<dbReference type="EMBL" id="VTEW01000018">
    <property type="protein sequence ID" value="TYS75082.1"/>
    <property type="molecule type" value="Genomic_DNA"/>
</dbReference>
<protein>
    <submittedName>
        <fullName evidence="2">Uncharacterized protein</fullName>
    </submittedName>
</protein>
<dbReference type="RefSeq" id="WP_148992739.1">
    <property type="nucleotide sequence ID" value="NZ_VTEW01000018.1"/>
</dbReference>
<proteinExistence type="predicted"/>
<keyword evidence="1" id="KW-1133">Transmembrane helix</keyword>
<evidence type="ECO:0000313" key="2">
    <source>
        <dbReference type="EMBL" id="TYS75082.1"/>
    </source>
</evidence>